<comment type="caution">
    <text evidence="2">The sequence shown here is derived from an EMBL/GenBank/DDBJ whole genome shotgun (WGS) entry which is preliminary data.</text>
</comment>
<dbReference type="CDD" id="cd03421">
    <property type="entry name" value="SirA_like_N"/>
    <property type="match status" value="1"/>
</dbReference>
<dbReference type="Pfam" id="PF01206">
    <property type="entry name" value="TusA"/>
    <property type="match status" value="1"/>
</dbReference>
<organism evidence="2 3">
    <name type="scientific">Candidatus Desulfovibrio intestinavium</name>
    <dbReference type="NCBI Taxonomy" id="2838534"/>
    <lineage>
        <taxon>Bacteria</taxon>
        <taxon>Pseudomonadati</taxon>
        <taxon>Thermodesulfobacteriota</taxon>
        <taxon>Desulfovibrionia</taxon>
        <taxon>Desulfovibrionales</taxon>
        <taxon>Desulfovibrionaceae</taxon>
        <taxon>Desulfovibrio</taxon>
    </lineage>
</organism>
<evidence type="ECO:0000313" key="3">
    <source>
        <dbReference type="Proteomes" id="UP000823821"/>
    </source>
</evidence>
<dbReference type="NCBIfam" id="TIGR03527">
    <property type="entry name" value="selenium_YedF"/>
    <property type="match status" value="1"/>
</dbReference>
<dbReference type="Gene3D" id="3.30.110.40">
    <property type="entry name" value="TusA-like domain"/>
    <property type="match status" value="1"/>
</dbReference>
<dbReference type="SUPFAM" id="SSF75169">
    <property type="entry name" value="DsrEFH-like"/>
    <property type="match status" value="1"/>
</dbReference>
<dbReference type="InterPro" id="IPR036868">
    <property type="entry name" value="TusA-like_sf"/>
</dbReference>
<dbReference type="Proteomes" id="UP000823821">
    <property type="component" value="Unassembled WGS sequence"/>
</dbReference>
<accession>A0A9D2KSZ3</accession>
<dbReference type="InterPro" id="IPR027396">
    <property type="entry name" value="DsrEFH-like"/>
</dbReference>
<dbReference type="SUPFAM" id="SSF64307">
    <property type="entry name" value="SirA-like"/>
    <property type="match status" value="1"/>
</dbReference>
<name>A0A9D2KSZ3_9BACT</name>
<evidence type="ECO:0000259" key="1">
    <source>
        <dbReference type="Pfam" id="PF01206"/>
    </source>
</evidence>
<evidence type="ECO:0000313" key="2">
    <source>
        <dbReference type="EMBL" id="HJA79921.1"/>
    </source>
</evidence>
<gene>
    <name evidence="2" type="primary">yedF</name>
    <name evidence="2" type="ORF">H9784_10225</name>
</gene>
<dbReference type="InterPro" id="IPR019870">
    <property type="entry name" value="Se_metab_YedF"/>
</dbReference>
<reference evidence="2" key="2">
    <citation type="submission" date="2021-04" db="EMBL/GenBank/DDBJ databases">
        <authorList>
            <person name="Gilroy R."/>
        </authorList>
    </citation>
    <scope>NUCLEOTIDE SEQUENCE</scope>
    <source>
        <strain evidence="2">5032</strain>
    </source>
</reference>
<reference evidence="2" key="1">
    <citation type="journal article" date="2021" name="PeerJ">
        <title>Extensive microbial diversity within the chicken gut microbiome revealed by metagenomics and culture.</title>
        <authorList>
            <person name="Gilroy R."/>
            <person name="Ravi A."/>
            <person name="Getino M."/>
            <person name="Pursley I."/>
            <person name="Horton D.L."/>
            <person name="Alikhan N.F."/>
            <person name="Baker D."/>
            <person name="Gharbi K."/>
            <person name="Hall N."/>
            <person name="Watson M."/>
            <person name="Adriaenssens E.M."/>
            <person name="Foster-Nyarko E."/>
            <person name="Jarju S."/>
            <person name="Secka A."/>
            <person name="Antonio M."/>
            <person name="Oren A."/>
            <person name="Chaudhuri R.R."/>
            <person name="La Ragione R."/>
            <person name="Hildebrand F."/>
            <person name="Pallen M.J."/>
        </authorList>
    </citation>
    <scope>NUCLEOTIDE SEQUENCE</scope>
    <source>
        <strain evidence="2">5032</strain>
    </source>
</reference>
<dbReference type="AlphaFoldDB" id="A0A9D2KSZ3"/>
<sequence>MPNELDCRDLACPGPVMRCARAVKEENPETLRVLVDNSAAVENVSRFLRANGYMVTATQAQERLWHLDAVRNGAAAGDAAAPEVPAAPAAAGKTLVLITTETLGRGDETLGAKLMDNFLATLPELGDSLWRIVLLNGGVKLATRPGKALDSLRALEAGGVSILVCGTCLDFYQLLEAKAVGQTTNMLDVVSSLALADKIIRP</sequence>
<proteinExistence type="predicted"/>
<feature type="domain" description="UPF0033" evidence="1">
    <location>
        <begin position="4"/>
        <end position="65"/>
    </location>
</feature>
<dbReference type="EMBL" id="DWZD01000053">
    <property type="protein sequence ID" value="HJA79921.1"/>
    <property type="molecule type" value="Genomic_DNA"/>
</dbReference>
<protein>
    <submittedName>
        <fullName evidence="2">Sulfurtransferase-like selenium metabolism protein YedF</fullName>
    </submittedName>
</protein>
<dbReference type="InterPro" id="IPR001455">
    <property type="entry name" value="TusA-like"/>
</dbReference>